<dbReference type="OMA" id="DREYTIP"/>
<organism evidence="9 10">
    <name type="scientific">Hyalella azteca</name>
    <name type="common">Amphipod</name>
    <dbReference type="NCBI Taxonomy" id="294128"/>
    <lineage>
        <taxon>Eukaryota</taxon>
        <taxon>Metazoa</taxon>
        <taxon>Ecdysozoa</taxon>
        <taxon>Arthropoda</taxon>
        <taxon>Crustacea</taxon>
        <taxon>Multicrustacea</taxon>
        <taxon>Malacostraca</taxon>
        <taxon>Eumalacostraca</taxon>
        <taxon>Peracarida</taxon>
        <taxon>Amphipoda</taxon>
        <taxon>Senticaudata</taxon>
        <taxon>Talitrida</taxon>
        <taxon>Talitroidea</taxon>
        <taxon>Hyalellidae</taxon>
        <taxon>Hyalella</taxon>
    </lineage>
</organism>
<name>A0A8B7NM05_HYAAZ</name>
<dbReference type="PANTHER" id="PTHR23504">
    <property type="entry name" value="MAJOR FACILITATOR SUPERFAMILY DOMAIN-CONTAINING PROTEIN 10"/>
    <property type="match status" value="1"/>
</dbReference>
<keyword evidence="2" id="KW-0813">Transport</keyword>
<dbReference type="OrthoDB" id="419616at2759"/>
<feature type="transmembrane region" description="Helical" evidence="7">
    <location>
        <begin position="186"/>
        <end position="203"/>
    </location>
</feature>
<protein>
    <submittedName>
        <fullName evidence="10">Hippocampus abundant transcript 1 protein</fullName>
    </submittedName>
</protein>
<dbReference type="Proteomes" id="UP000694843">
    <property type="component" value="Unplaced"/>
</dbReference>
<feature type="transmembrane region" description="Helical" evidence="7">
    <location>
        <begin position="129"/>
        <end position="147"/>
    </location>
</feature>
<evidence type="ECO:0000256" key="3">
    <source>
        <dbReference type="ARBA" id="ARBA00022692"/>
    </source>
</evidence>
<feature type="transmembrane region" description="Helical" evidence="7">
    <location>
        <begin position="63"/>
        <end position="80"/>
    </location>
</feature>
<feature type="domain" description="Major facilitator superfamily (MFS) profile" evidence="8">
    <location>
        <begin position="1"/>
        <end position="207"/>
    </location>
</feature>
<gene>
    <name evidence="10" type="primary">LOC108671647</name>
</gene>
<reference evidence="10" key="1">
    <citation type="submission" date="2025-08" db="UniProtKB">
        <authorList>
            <consortium name="RefSeq"/>
        </authorList>
    </citation>
    <scope>IDENTIFICATION</scope>
</reference>
<evidence type="ECO:0000259" key="8">
    <source>
        <dbReference type="PROSITE" id="PS50850"/>
    </source>
</evidence>
<feature type="transmembrane region" description="Helical" evidence="7">
    <location>
        <begin position="31"/>
        <end position="54"/>
    </location>
</feature>
<dbReference type="AlphaFoldDB" id="A0A8B7NM05"/>
<dbReference type="SUPFAM" id="SSF103473">
    <property type="entry name" value="MFS general substrate transporter"/>
    <property type="match status" value="1"/>
</dbReference>
<evidence type="ECO:0000256" key="1">
    <source>
        <dbReference type="ARBA" id="ARBA00004141"/>
    </source>
</evidence>
<keyword evidence="4 7" id="KW-1133">Transmembrane helix</keyword>
<dbReference type="Pfam" id="PF12832">
    <property type="entry name" value="MFS_1_like"/>
    <property type="match status" value="1"/>
</dbReference>
<sequence length="253" mass="26936">MTVLLSYLPEAGQYSCFFVYLRLVMGFSAEMVATFIAAVGILSVVAQTAVLALLMRNLSCKRVIIVGLVFEMLQLMWYGFGSQTWMMWAAGLLAAMSSITYPAISAYVSMHTDVDKQGVVQGIVTGMRGLCSGLGPAMFGVIFYLFHVDLSETPTERHTSAPLSGNVSSVVREASVNPNLVPGPPFVFGALMVITALMVAAFIPEGSSSAAAALAAKQRRQSGGQDVSYDRSHKKNSSLDAASLPLMDESAAL</sequence>
<evidence type="ECO:0000256" key="7">
    <source>
        <dbReference type="SAM" id="Phobius"/>
    </source>
</evidence>
<dbReference type="InterPro" id="IPR036259">
    <property type="entry name" value="MFS_trans_sf"/>
</dbReference>
<evidence type="ECO:0000256" key="6">
    <source>
        <dbReference type="SAM" id="MobiDB-lite"/>
    </source>
</evidence>
<keyword evidence="3 7" id="KW-0812">Transmembrane</keyword>
<dbReference type="InterPro" id="IPR001958">
    <property type="entry name" value="Tet-R_TetA/multi-R_MdtG-like"/>
</dbReference>
<dbReference type="KEGG" id="hazt:108671647"/>
<evidence type="ECO:0000313" key="10">
    <source>
        <dbReference type="RefSeq" id="XP_018014705.1"/>
    </source>
</evidence>
<dbReference type="InterPro" id="IPR020846">
    <property type="entry name" value="MFS_dom"/>
</dbReference>
<evidence type="ECO:0000256" key="2">
    <source>
        <dbReference type="ARBA" id="ARBA00022448"/>
    </source>
</evidence>
<keyword evidence="9" id="KW-1185">Reference proteome</keyword>
<keyword evidence="5 7" id="KW-0472">Membrane</keyword>
<accession>A0A8B7NM05</accession>
<dbReference type="PRINTS" id="PR01035">
    <property type="entry name" value="TCRTETA"/>
</dbReference>
<dbReference type="InterPro" id="IPR024989">
    <property type="entry name" value="MFS_assoc_dom"/>
</dbReference>
<dbReference type="GO" id="GO:0016020">
    <property type="term" value="C:membrane"/>
    <property type="evidence" value="ECO:0007669"/>
    <property type="project" value="UniProtKB-SubCell"/>
</dbReference>
<comment type="subcellular location">
    <subcellularLocation>
        <location evidence="1">Membrane</location>
        <topology evidence="1">Multi-pass membrane protein</topology>
    </subcellularLocation>
</comment>
<proteinExistence type="predicted"/>
<dbReference type="PANTHER" id="PTHR23504:SF1">
    <property type="entry name" value="GH21943P-RELATED"/>
    <property type="match status" value="1"/>
</dbReference>
<evidence type="ECO:0000256" key="5">
    <source>
        <dbReference type="ARBA" id="ARBA00023136"/>
    </source>
</evidence>
<dbReference type="Gene3D" id="1.20.1250.20">
    <property type="entry name" value="MFS general substrate transporter like domains"/>
    <property type="match status" value="1"/>
</dbReference>
<evidence type="ECO:0000256" key="4">
    <source>
        <dbReference type="ARBA" id="ARBA00022989"/>
    </source>
</evidence>
<dbReference type="GO" id="GO:0022857">
    <property type="term" value="F:transmembrane transporter activity"/>
    <property type="evidence" value="ECO:0007669"/>
    <property type="project" value="InterPro"/>
</dbReference>
<dbReference type="RefSeq" id="XP_018014705.1">
    <property type="nucleotide sequence ID" value="XM_018159216.1"/>
</dbReference>
<dbReference type="GeneID" id="108671647"/>
<dbReference type="PROSITE" id="PS50850">
    <property type="entry name" value="MFS"/>
    <property type="match status" value="1"/>
</dbReference>
<feature type="region of interest" description="Disordered" evidence="6">
    <location>
        <begin position="222"/>
        <end position="253"/>
    </location>
</feature>
<feature type="transmembrane region" description="Helical" evidence="7">
    <location>
        <begin position="86"/>
        <end position="108"/>
    </location>
</feature>
<evidence type="ECO:0000313" key="9">
    <source>
        <dbReference type="Proteomes" id="UP000694843"/>
    </source>
</evidence>